<proteinExistence type="predicted"/>
<dbReference type="PANTHER" id="PTHR30121">
    <property type="entry name" value="UNCHARACTERIZED PROTEIN YJGR-RELATED"/>
    <property type="match status" value="1"/>
</dbReference>
<protein>
    <submittedName>
        <fullName evidence="3">IncF plasmid conjugative transfer protein TraD</fullName>
    </submittedName>
</protein>
<name>A0A1K1LHV9_9BACT</name>
<keyword evidence="1" id="KW-0812">Transmembrane</keyword>
<dbReference type="RefSeq" id="WP_072337187.1">
    <property type="nucleotide sequence ID" value="NZ_LT630450.1"/>
</dbReference>
<dbReference type="AlphaFoldDB" id="A0A1K1LHV9"/>
<dbReference type="PANTHER" id="PTHR30121:SF6">
    <property type="entry name" value="SLR6007 PROTEIN"/>
    <property type="match status" value="1"/>
</dbReference>
<dbReference type="Gene3D" id="3.40.50.300">
    <property type="entry name" value="P-loop containing nucleotide triphosphate hydrolases"/>
    <property type="match status" value="2"/>
</dbReference>
<reference evidence="4" key="1">
    <citation type="submission" date="2016-10" db="EMBL/GenBank/DDBJ databases">
        <authorList>
            <person name="Wegmann U."/>
        </authorList>
    </citation>
    <scope>NUCLEOTIDE SEQUENCE [LARGE SCALE GENOMIC DNA]</scope>
</reference>
<dbReference type="SUPFAM" id="SSF52540">
    <property type="entry name" value="P-loop containing nucleoside triphosphate hydrolases"/>
    <property type="match status" value="1"/>
</dbReference>
<dbReference type="InterPro" id="IPR027417">
    <property type="entry name" value="P-loop_NTPase"/>
</dbReference>
<evidence type="ECO:0000313" key="4">
    <source>
        <dbReference type="Proteomes" id="UP000186323"/>
    </source>
</evidence>
<evidence type="ECO:0000313" key="3">
    <source>
        <dbReference type="EMBL" id="SFV74285.1"/>
    </source>
</evidence>
<dbReference type="InterPro" id="IPR032689">
    <property type="entry name" value="TraG-D_C"/>
</dbReference>
<keyword evidence="1" id="KW-1133">Transmembrane helix</keyword>
<gene>
    <name evidence="3" type="ORF">DESPIGER_2467</name>
</gene>
<dbReference type="Proteomes" id="UP000186323">
    <property type="component" value="Chromosome I"/>
</dbReference>
<dbReference type="KEGG" id="dpg:DESPIGER_2467"/>
<keyword evidence="1" id="KW-0472">Membrane</keyword>
<keyword evidence="4" id="KW-1185">Reference proteome</keyword>
<feature type="domain" description="TraD/TraG TraM recognition site" evidence="2">
    <location>
        <begin position="423"/>
        <end position="514"/>
    </location>
</feature>
<evidence type="ECO:0000259" key="2">
    <source>
        <dbReference type="Pfam" id="PF12696"/>
    </source>
</evidence>
<evidence type="ECO:0000256" key="1">
    <source>
        <dbReference type="SAM" id="Phobius"/>
    </source>
</evidence>
<dbReference type="InterPro" id="IPR051162">
    <property type="entry name" value="T4SS_component"/>
</dbReference>
<organism evidence="3 4">
    <name type="scientific">Desulfovibrio piger</name>
    <dbReference type="NCBI Taxonomy" id="901"/>
    <lineage>
        <taxon>Bacteria</taxon>
        <taxon>Pseudomonadati</taxon>
        <taxon>Thermodesulfobacteriota</taxon>
        <taxon>Desulfovibrionia</taxon>
        <taxon>Desulfovibrionales</taxon>
        <taxon>Desulfovibrionaceae</taxon>
        <taxon>Desulfovibrio</taxon>
    </lineage>
</organism>
<dbReference type="Pfam" id="PF12696">
    <property type="entry name" value="TraG-D_C"/>
    <property type="match status" value="1"/>
</dbReference>
<dbReference type="CDD" id="cd01127">
    <property type="entry name" value="TrwB_TraG_TraD_VirD4"/>
    <property type="match status" value="1"/>
</dbReference>
<feature type="transmembrane region" description="Helical" evidence="1">
    <location>
        <begin position="44"/>
        <end position="71"/>
    </location>
</feature>
<accession>A0A1K1LHV9</accession>
<dbReference type="EMBL" id="LT630450">
    <property type="protein sequence ID" value="SFV74285.1"/>
    <property type="molecule type" value="Genomic_DNA"/>
</dbReference>
<sequence length="591" mass="64498">MERKIRGLEDHETQERKRLFRDVRSPLQRLGDTLRLGHVQTGGIFAAGVCLFLFPSLSMPFFIAGLALFAARCVYVEDERLPFRMPLGLSGTDKGDPLPGRRGYARPEGIFFLGNRVQDQKELWLKAKDILTHCLLFGTTGSGKTETLVSLSYNALATGSGLFYIDPKASPKLAVQIWQMARFLGRDDDFRVLNYGTSGKVKGKTPRRLSNTNNPFTFGSAEALTQLLVSLMPASDGANSIFADKAQALISGVMYALVDLRDKGLLKLSTSVIRESLALEKCVALALRAELDEESRASIHAALGTCGWIAGREMKDQPQSFAEQFGYAQSYFGKALSSLTDTYSHIYGAEDGEVDFADAIMQRRVLVVLLPSLEKAPAELASLGKISLSAIRNACAVGLGAHIEGDAADVLEALPTDTVGIGPYLCIVDEYAAIVTPGFEVVLTQGRGLGIAAIVASQDYAGILEADKKGAQQMVANTSIKIFMKMQDAEKTWELIRGQAGQGTVLRTTGFNVNEKISAGYRDAMNTTVEQEDRVVLRDLQEQIEGEAHFIFSGQIVRGTMFFANPPLKKAQLRVPQLVQLSQEKHYDHAA</sequence>